<keyword evidence="10" id="KW-1185">Reference proteome</keyword>
<evidence type="ECO:0000256" key="1">
    <source>
        <dbReference type="ARBA" id="ARBA00004328"/>
    </source>
</evidence>
<keyword evidence="5" id="KW-0946">Virion</keyword>
<evidence type="ECO:0000256" key="3">
    <source>
        <dbReference type="ARBA" id="ARBA00022732"/>
    </source>
</evidence>
<keyword evidence="3" id="KW-1227">Viral tail protein</keyword>
<sequence>MGFFIKEDLMANTISTYPLDGTQREFDIGFEYLARRFIVVTLINGDERLVLGDGEYRFTSPTQISTTIAWGPGNGYEYIELRRRTSATDRLVSFADGDVLRANDLNVSQIQAIHIAEEAQQIYNDTPSLNSTGQLDARNRRIINVRDGVNPKDAVNMDQLAGEEAKMTALLGQATQQANNSANSALRAEGAARAAAATIGDRLNPLNPEYGGKGNGVDNDTAAFVKFEAIYVGRTVDLGGAICKVDYIPRKNVYINGGWKLSGVPNDFTRIAYEGDTVLARPACFTPYGGGLNRLRAALMDILTQHVGIVWIGDSITWGSGNQPESAATDPRNGTLKDPRDWFGTNSYVNNLRRYIIEEYLPGATITTAAWPLSPYGDAIVTATKDITILPLGEDFPTKIIGSSISITNDAAVVLPTKWRMLISNANTTDGQNAYGEFSFKFTGETFRLHLGCVDANASDYIVYVNGNSIGRFSTNAGAPIDNGQVLVEGAHGTRTHTFPMIYKGVVTIRAVRPLVEAGDTTKVLRIGGLIIPKTLRLTNNGINGSSLTTYRIYNMPPSGYSYSGSVAVNMGDWFTFIQLGTNDRANNRGPQAIPFIKQEAKALLATVPYHCVPILMVSNPAIPVAGANLDQSDIRMALATVARELALDFIDNYGAFRGLDRLAFAKDQLHPNQWGYSVMSSNIIKAIESSIDAAVVPPPPPVPVYAISPFDARFVVTAPTGTQIIDRDSSPAYLGKQRLYRMNPTNSGDIKFRFNVTGKDFALVFSSLDTNILNYEVLVDGVSKGLFSTRYLEEGGGTQVYQNVRWHAISDTGGAHVVDIVCKRRAEWPTATHVLYVEAILYKEGVTIS</sequence>
<dbReference type="GO" id="GO:0098671">
    <property type="term" value="P:adhesion receptor-mediated virion attachment to host cell"/>
    <property type="evidence" value="ECO:0007669"/>
    <property type="project" value="UniProtKB-KW"/>
</dbReference>
<dbReference type="Proteomes" id="UP000515979">
    <property type="component" value="Segment"/>
</dbReference>
<dbReference type="Gene3D" id="2.150.10.10">
    <property type="entry name" value="Serralysin-like metalloprotease, C-terminal"/>
    <property type="match status" value="1"/>
</dbReference>
<protein>
    <submittedName>
        <fullName evidence="9">Tailspike / hydrolase</fullName>
    </submittedName>
</protein>
<dbReference type="InterPro" id="IPR005604">
    <property type="entry name" value="Phage_T7_tail_fibre-like_N"/>
</dbReference>
<comment type="subcellular location">
    <subcellularLocation>
        <location evidence="1">Virion</location>
    </subcellularLocation>
</comment>
<dbReference type="GO" id="GO:0098015">
    <property type="term" value="C:virus tail"/>
    <property type="evidence" value="ECO:0007669"/>
    <property type="project" value="UniProtKB-KW"/>
</dbReference>
<proteinExistence type="predicted"/>
<evidence type="ECO:0000256" key="7">
    <source>
        <dbReference type="ARBA" id="ARBA00023296"/>
    </source>
</evidence>
<dbReference type="CDD" id="cd00229">
    <property type="entry name" value="SGNH_hydrolase"/>
    <property type="match status" value="1"/>
</dbReference>
<dbReference type="EMBL" id="MT711890">
    <property type="protein sequence ID" value="QNJ57528.1"/>
    <property type="molecule type" value="Genomic_DNA"/>
</dbReference>
<evidence type="ECO:0000259" key="8">
    <source>
        <dbReference type="Pfam" id="PF03906"/>
    </source>
</evidence>
<evidence type="ECO:0000313" key="9">
    <source>
        <dbReference type="EMBL" id="QNJ57528.1"/>
    </source>
</evidence>
<keyword evidence="6" id="KW-1233">Viral attachment to host adhesion receptor</keyword>
<name>A0A7G8LJV6_9CAUD</name>
<organism evidence="9 10">
    <name type="scientific">Pseudomonas phage PlaquesPlease</name>
    <dbReference type="NCBI Taxonomy" id="2762289"/>
    <lineage>
        <taxon>Viruses</taxon>
        <taxon>Duplodnaviria</taxon>
        <taxon>Heunggongvirae</taxon>
        <taxon>Uroviricota</taxon>
        <taxon>Caudoviricetes</taxon>
        <taxon>Autographivirales</taxon>
        <taxon>Autotranscriptaviridae</taxon>
        <taxon>Studiervirinae</taxon>
        <taxon>Waldovirus</taxon>
        <taxon>Waldovirus plaquesplease</taxon>
    </lineage>
</organism>
<keyword evidence="9" id="KW-0378">Hydrolase</keyword>
<dbReference type="InterPro" id="IPR011049">
    <property type="entry name" value="Serralysin-like_metalloprot_C"/>
</dbReference>
<dbReference type="Pfam" id="PF03906">
    <property type="entry name" value="Phage_T7_tail"/>
    <property type="match status" value="1"/>
</dbReference>
<dbReference type="GO" id="GO:0016787">
    <property type="term" value="F:hydrolase activity"/>
    <property type="evidence" value="ECO:0007669"/>
    <property type="project" value="UniProtKB-KW"/>
</dbReference>
<dbReference type="InterPro" id="IPR036514">
    <property type="entry name" value="SGNH_hydro_sf"/>
</dbReference>
<reference evidence="9 10" key="1">
    <citation type="submission" date="2020-07" db="EMBL/GenBank/DDBJ databases">
        <authorList>
            <person name="Anderson S."/>
            <person name="Assadpour T."/>
            <person name="Abraham A."/>
            <person name="Bordelon E."/>
            <person name="Temple L."/>
        </authorList>
    </citation>
    <scope>NUCLEOTIDE SEQUENCE [LARGE SCALE GENOMIC DNA]</scope>
</reference>
<feature type="domain" description="Bacteriophage T7 tail fibre protein-like N-terminal" evidence="8">
    <location>
        <begin position="11"/>
        <end position="137"/>
    </location>
</feature>
<evidence type="ECO:0000256" key="4">
    <source>
        <dbReference type="ARBA" id="ARBA00022804"/>
    </source>
</evidence>
<evidence type="ECO:0000256" key="5">
    <source>
        <dbReference type="ARBA" id="ARBA00022844"/>
    </source>
</evidence>
<keyword evidence="2" id="KW-0945">Host-virus interaction</keyword>
<dbReference type="SUPFAM" id="SSF52266">
    <property type="entry name" value="SGNH hydrolase"/>
    <property type="match status" value="1"/>
</dbReference>
<evidence type="ECO:0000256" key="6">
    <source>
        <dbReference type="ARBA" id="ARBA00023165"/>
    </source>
</evidence>
<keyword evidence="4" id="KW-1161">Viral attachment to host cell</keyword>
<evidence type="ECO:0000313" key="10">
    <source>
        <dbReference type="Proteomes" id="UP000515979"/>
    </source>
</evidence>
<dbReference type="Gene3D" id="3.40.50.1110">
    <property type="entry name" value="SGNH hydrolase"/>
    <property type="match status" value="1"/>
</dbReference>
<evidence type="ECO:0000256" key="2">
    <source>
        <dbReference type="ARBA" id="ARBA00022581"/>
    </source>
</evidence>
<keyword evidence="7" id="KW-1160">Virus entry into host cell</keyword>
<dbReference type="GO" id="GO:0046718">
    <property type="term" value="P:symbiont entry into host cell"/>
    <property type="evidence" value="ECO:0007669"/>
    <property type="project" value="UniProtKB-KW"/>
</dbReference>
<dbReference type="SUPFAM" id="SSF101967">
    <property type="entry name" value="Adhesin YadA, collagen-binding domain"/>
    <property type="match status" value="1"/>
</dbReference>
<accession>A0A7G8LJV6</accession>